<protein>
    <submittedName>
        <fullName evidence="1">Uncharacterized protein</fullName>
    </submittedName>
</protein>
<dbReference type="AlphaFoldDB" id="A0AAW1BZS6"/>
<evidence type="ECO:0000313" key="2">
    <source>
        <dbReference type="Proteomes" id="UP001474421"/>
    </source>
</evidence>
<proteinExistence type="predicted"/>
<keyword evidence="2" id="KW-1185">Reference proteome</keyword>
<dbReference type="Proteomes" id="UP001474421">
    <property type="component" value="Unassembled WGS sequence"/>
</dbReference>
<dbReference type="EMBL" id="JAOTOJ010000002">
    <property type="protein sequence ID" value="KAK9407851.1"/>
    <property type="molecule type" value="Genomic_DNA"/>
</dbReference>
<sequence>MQSPLRLLPVVADLEDLHAGGKLLPVALDRDAPHEKHQQVFGECGDTGPASELCRRSESIKKVLIYLFPSYLFLVWCGRSVWNIPKGLTGCGRPWHFLPCRRQLKPFWCISWKMPTCAPSRLSESLSIPGTSS</sequence>
<organism evidence="1 2">
    <name type="scientific">Crotalus adamanteus</name>
    <name type="common">Eastern diamondback rattlesnake</name>
    <dbReference type="NCBI Taxonomy" id="8729"/>
    <lineage>
        <taxon>Eukaryota</taxon>
        <taxon>Metazoa</taxon>
        <taxon>Chordata</taxon>
        <taxon>Craniata</taxon>
        <taxon>Vertebrata</taxon>
        <taxon>Euteleostomi</taxon>
        <taxon>Lepidosauria</taxon>
        <taxon>Squamata</taxon>
        <taxon>Bifurcata</taxon>
        <taxon>Unidentata</taxon>
        <taxon>Episquamata</taxon>
        <taxon>Toxicofera</taxon>
        <taxon>Serpentes</taxon>
        <taxon>Colubroidea</taxon>
        <taxon>Viperidae</taxon>
        <taxon>Crotalinae</taxon>
        <taxon>Crotalus</taxon>
    </lineage>
</organism>
<evidence type="ECO:0000313" key="1">
    <source>
        <dbReference type="EMBL" id="KAK9407851.1"/>
    </source>
</evidence>
<comment type="caution">
    <text evidence="1">The sequence shown here is derived from an EMBL/GenBank/DDBJ whole genome shotgun (WGS) entry which is preliminary data.</text>
</comment>
<name>A0AAW1BZS6_CROAD</name>
<gene>
    <name evidence="1" type="ORF">NXF25_006625</name>
</gene>
<reference evidence="1 2" key="1">
    <citation type="journal article" date="2024" name="Proc. Natl. Acad. Sci. U.S.A.">
        <title>The genetic regulatory architecture and epigenomic basis for age-related changes in rattlesnake venom.</title>
        <authorList>
            <person name="Hogan M.P."/>
            <person name="Holding M.L."/>
            <person name="Nystrom G.S."/>
            <person name="Colston T.J."/>
            <person name="Bartlett D.A."/>
            <person name="Mason A.J."/>
            <person name="Ellsworth S.A."/>
            <person name="Rautsaw R.M."/>
            <person name="Lawrence K.C."/>
            <person name="Strickland J.L."/>
            <person name="He B."/>
            <person name="Fraser P."/>
            <person name="Margres M.J."/>
            <person name="Gilbert D.M."/>
            <person name="Gibbs H.L."/>
            <person name="Parkinson C.L."/>
            <person name="Rokyta D.R."/>
        </authorList>
    </citation>
    <scope>NUCLEOTIDE SEQUENCE [LARGE SCALE GENOMIC DNA]</scope>
    <source>
        <strain evidence="1">DRR0105</strain>
    </source>
</reference>
<accession>A0AAW1BZS6</accession>